<evidence type="ECO:0000259" key="8">
    <source>
        <dbReference type="PROSITE" id="PS50893"/>
    </source>
</evidence>
<dbReference type="SUPFAM" id="SSF52540">
    <property type="entry name" value="P-loop containing nucleoside triphosphate hydrolases"/>
    <property type="match status" value="1"/>
</dbReference>
<dbReference type="Gene3D" id="1.20.1560.10">
    <property type="entry name" value="ABC transporter type 1, transmembrane domain"/>
    <property type="match status" value="1"/>
</dbReference>
<keyword evidence="4 10" id="KW-0067">ATP-binding</keyword>
<comment type="subcellular location">
    <subcellularLocation>
        <location evidence="1">Cell membrane</location>
        <topology evidence="1">Multi-pass membrane protein</topology>
    </subcellularLocation>
</comment>
<reference evidence="10" key="2">
    <citation type="submission" date="2020-09" db="EMBL/GenBank/DDBJ databases">
        <authorList>
            <person name="Sun Q."/>
            <person name="Ohkuma M."/>
        </authorList>
    </citation>
    <scope>NUCLEOTIDE SEQUENCE</scope>
    <source>
        <strain evidence="10">JCM 14371</strain>
    </source>
</reference>
<evidence type="ECO:0000256" key="7">
    <source>
        <dbReference type="SAM" id="Phobius"/>
    </source>
</evidence>
<dbReference type="AlphaFoldDB" id="A0A917UWB3"/>
<dbReference type="Gene3D" id="3.40.50.300">
    <property type="entry name" value="P-loop containing nucleotide triphosphate hydrolases"/>
    <property type="match status" value="1"/>
</dbReference>
<feature type="domain" description="ABC transporter" evidence="8">
    <location>
        <begin position="375"/>
        <end position="610"/>
    </location>
</feature>
<dbReference type="RefSeq" id="WP_188964784.1">
    <property type="nucleotide sequence ID" value="NZ_BMOE01000024.1"/>
</dbReference>
<dbReference type="InterPro" id="IPR027417">
    <property type="entry name" value="P-loop_NTPase"/>
</dbReference>
<dbReference type="CDD" id="cd07346">
    <property type="entry name" value="ABC_6TM_exporters"/>
    <property type="match status" value="1"/>
</dbReference>
<feature type="transmembrane region" description="Helical" evidence="7">
    <location>
        <begin position="34"/>
        <end position="60"/>
    </location>
</feature>
<keyword evidence="5 7" id="KW-1133">Transmembrane helix</keyword>
<dbReference type="EMBL" id="BMOE01000024">
    <property type="protein sequence ID" value="GGJ89452.1"/>
    <property type="molecule type" value="Genomic_DNA"/>
</dbReference>
<evidence type="ECO:0000313" key="10">
    <source>
        <dbReference type="EMBL" id="GGJ89452.1"/>
    </source>
</evidence>
<dbReference type="InterPro" id="IPR003439">
    <property type="entry name" value="ABC_transporter-like_ATP-bd"/>
</dbReference>
<evidence type="ECO:0000313" key="11">
    <source>
        <dbReference type="Proteomes" id="UP000635726"/>
    </source>
</evidence>
<dbReference type="Proteomes" id="UP000635726">
    <property type="component" value="Unassembled WGS sequence"/>
</dbReference>
<evidence type="ECO:0000256" key="3">
    <source>
        <dbReference type="ARBA" id="ARBA00022741"/>
    </source>
</evidence>
<dbReference type="Pfam" id="PF00005">
    <property type="entry name" value="ABC_tran"/>
    <property type="match status" value="1"/>
</dbReference>
<dbReference type="GO" id="GO:0005524">
    <property type="term" value="F:ATP binding"/>
    <property type="evidence" value="ECO:0007669"/>
    <property type="project" value="UniProtKB-KW"/>
</dbReference>
<evidence type="ECO:0000256" key="6">
    <source>
        <dbReference type="ARBA" id="ARBA00023136"/>
    </source>
</evidence>
<dbReference type="PROSITE" id="PS50893">
    <property type="entry name" value="ABC_TRANSPORTER_2"/>
    <property type="match status" value="1"/>
</dbReference>
<keyword evidence="3" id="KW-0547">Nucleotide-binding</keyword>
<protein>
    <submittedName>
        <fullName evidence="10">ABC transporter ATP-binding protein</fullName>
    </submittedName>
</protein>
<feature type="transmembrane region" description="Helical" evidence="7">
    <location>
        <begin position="160"/>
        <end position="178"/>
    </location>
</feature>
<evidence type="ECO:0000259" key="9">
    <source>
        <dbReference type="PROSITE" id="PS50929"/>
    </source>
</evidence>
<feature type="transmembrane region" description="Helical" evidence="7">
    <location>
        <begin position="271"/>
        <end position="290"/>
    </location>
</feature>
<feature type="transmembrane region" description="Helical" evidence="7">
    <location>
        <begin position="80"/>
        <end position="105"/>
    </location>
</feature>
<dbReference type="GO" id="GO:0140359">
    <property type="term" value="F:ABC-type transporter activity"/>
    <property type="evidence" value="ECO:0007669"/>
    <property type="project" value="InterPro"/>
</dbReference>
<dbReference type="PANTHER" id="PTHR24221:SF423">
    <property type="entry name" value="ABC TRANSPORTER"/>
    <property type="match status" value="1"/>
</dbReference>
<comment type="caution">
    <text evidence="10">The sequence shown here is derived from an EMBL/GenBank/DDBJ whole genome shotgun (WGS) entry which is preliminary data.</text>
</comment>
<evidence type="ECO:0000256" key="1">
    <source>
        <dbReference type="ARBA" id="ARBA00004651"/>
    </source>
</evidence>
<sequence length="615" mass="67005">MTSVPAPTPEGAAARPAVPTLALMRRLFAYRPGLFALNLALWGAFHTLPALFSFAVGRIFDRLNAFETLRVGGQSTQGALTAVWIMVGVFAAARLSRFAVFLAAFRAFIRIWYTLDALLRRNLLGYLLLAPGSRRLPDTPAEAISRFRDDVEDVAGYTEVWIDSAGFVLYTVVALTLMVRVDPVITLVVCAPLLLMVVVVQRLSPTIRRYRRRMREATARVTDFVGETFAAVSAVKLSGNEDHMVRHLERLGETRRRAALRDVLLTELIKGVNSNMIAVATGLVLLLGASRFRTGGLSIGDFVLFAALLPRLTGSMGFFGDMIARHRRTGVSFERMNRLLQDAPITQPVEHHDVHLQGDLPPIPPAAAAVPLARLDVTDLSAVHPNGRGLHGASFSVTRGEFVVVTGRIGSGKTTLLRALLGLIPRTDGEVRWNDMPVTDPASFFVPPRSAYTAQLPQLFSESLRENVLMGHDTDPGTAARLDRALHLAVMTPDLTQLGQGLDTPVGARGVKLSGGQVQRAAVARMLSRDADLLVFDDVSSALDAATEAQLWAGLFAERHGTTCLVVSHRRAALLRADRILLLEDGRLTDSGTLPELLERSAEMRELWAEDTGQA</sequence>
<accession>A0A917UWB3</accession>
<keyword evidence="11" id="KW-1185">Reference proteome</keyword>
<evidence type="ECO:0000256" key="2">
    <source>
        <dbReference type="ARBA" id="ARBA00022692"/>
    </source>
</evidence>
<dbReference type="GO" id="GO:0016887">
    <property type="term" value="F:ATP hydrolysis activity"/>
    <property type="evidence" value="ECO:0007669"/>
    <property type="project" value="InterPro"/>
</dbReference>
<dbReference type="SUPFAM" id="SSF90123">
    <property type="entry name" value="ABC transporter transmembrane region"/>
    <property type="match status" value="1"/>
</dbReference>
<dbReference type="PANTHER" id="PTHR24221">
    <property type="entry name" value="ATP-BINDING CASSETTE SUB-FAMILY B"/>
    <property type="match status" value="1"/>
</dbReference>
<keyword evidence="2 7" id="KW-0812">Transmembrane</keyword>
<evidence type="ECO:0000256" key="5">
    <source>
        <dbReference type="ARBA" id="ARBA00022989"/>
    </source>
</evidence>
<dbReference type="InterPro" id="IPR036640">
    <property type="entry name" value="ABC1_TM_sf"/>
</dbReference>
<dbReference type="InterPro" id="IPR011527">
    <property type="entry name" value="ABC1_TM_dom"/>
</dbReference>
<dbReference type="InterPro" id="IPR039421">
    <property type="entry name" value="Type_1_exporter"/>
</dbReference>
<dbReference type="GO" id="GO:0005886">
    <property type="term" value="C:plasma membrane"/>
    <property type="evidence" value="ECO:0007669"/>
    <property type="project" value="UniProtKB-SubCell"/>
</dbReference>
<organism evidence="10 11">
    <name type="scientific">Deinococcus aquiradiocola</name>
    <dbReference type="NCBI Taxonomy" id="393059"/>
    <lineage>
        <taxon>Bacteria</taxon>
        <taxon>Thermotogati</taxon>
        <taxon>Deinococcota</taxon>
        <taxon>Deinococci</taxon>
        <taxon>Deinococcales</taxon>
        <taxon>Deinococcaceae</taxon>
        <taxon>Deinococcus</taxon>
    </lineage>
</organism>
<evidence type="ECO:0000256" key="4">
    <source>
        <dbReference type="ARBA" id="ARBA00022840"/>
    </source>
</evidence>
<dbReference type="SMART" id="SM00382">
    <property type="entry name" value="AAA"/>
    <property type="match status" value="1"/>
</dbReference>
<keyword evidence="6 7" id="KW-0472">Membrane</keyword>
<proteinExistence type="predicted"/>
<dbReference type="Pfam" id="PF00664">
    <property type="entry name" value="ABC_membrane"/>
    <property type="match status" value="1"/>
</dbReference>
<name>A0A917UWB3_9DEIO</name>
<dbReference type="PROSITE" id="PS50929">
    <property type="entry name" value="ABC_TM1F"/>
    <property type="match status" value="1"/>
</dbReference>
<feature type="transmembrane region" description="Helical" evidence="7">
    <location>
        <begin position="184"/>
        <end position="204"/>
    </location>
</feature>
<gene>
    <name evidence="10" type="ORF">GCM10008939_36830</name>
</gene>
<dbReference type="InterPro" id="IPR003593">
    <property type="entry name" value="AAA+_ATPase"/>
</dbReference>
<feature type="domain" description="ABC transmembrane type-1" evidence="9">
    <location>
        <begin position="48"/>
        <end position="328"/>
    </location>
</feature>
<reference evidence="10" key="1">
    <citation type="journal article" date="2014" name="Int. J. Syst. Evol. Microbiol.">
        <title>Complete genome sequence of Corynebacterium casei LMG S-19264T (=DSM 44701T), isolated from a smear-ripened cheese.</title>
        <authorList>
            <consortium name="US DOE Joint Genome Institute (JGI-PGF)"/>
            <person name="Walter F."/>
            <person name="Albersmeier A."/>
            <person name="Kalinowski J."/>
            <person name="Ruckert C."/>
        </authorList>
    </citation>
    <scope>NUCLEOTIDE SEQUENCE</scope>
    <source>
        <strain evidence="10">JCM 14371</strain>
    </source>
</reference>